<name>A0A518CKI1_9PLAN</name>
<organism evidence="2 3">
    <name type="scientific">Polystyrenella longa</name>
    <dbReference type="NCBI Taxonomy" id="2528007"/>
    <lineage>
        <taxon>Bacteria</taxon>
        <taxon>Pseudomonadati</taxon>
        <taxon>Planctomycetota</taxon>
        <taxon>Planctomycetia</taxon>
        <taxon>Planctomycetales</taxon>
        <taxon>Planctomycetaceae</taxon>
        <taxon>Polystyrenella</taxon>
    </lineage>
</organism>
<dbReference type="AlphaFoldDB" id="A0A518CKI1"/>
<dbReference type="PANTHER" id="PTHR43283">
    <property type="entry name" value="BETA-LACTAMASE-RELATED"/>
    <property type="match status" value="1"/>
</dbReference>
<protein>
    <submittedName>
        <fullName evidence="2">Penicillin-binding protein 4</fullName>
    </submittedName>
</protein>
<accession>A0A518CKI1</accession>
<dbReference type="KEGG" id="plon:Pla110_14410"/>
<dbReference type="RefSeq" id="WP_144994569.1">
    <property type="nucleotide sequence ID" value="NZ_CP036281.1"/>
</dbReference>
<keyword evidence="3" id="KW-1185">Reference proteome</keyword>
<dbReference type="Proteomes" id="UP000317178">
    <property type="component" value="Chromosome"/>
</dbReference>
<dbReference type="InterPro" id="IPR001466">
    <property type="entry name" value="Beta-lactam-related"/>
</dbReference>
<gene>
    <name evidence="2" type="primary">pbpE_2</name>
    <name evidence="2" type="ORF">Pla110_14410</name>
</gene>
<feature type="domain" description="Beta-lactamase-related" evidence="1">
    <location>
        <begin position="13"/>
        <end position="358"/>
    </location>
</feature>
<dbReference type="OrthoDB" id="9770183at2"/>
<evidence type="ECO:0000313" key="3">
    <source>
        <dbReference type="Proteomes" id="UP000317178"/>
    </source>
</evidence>
<dbReference type="SUPFAM" id="SSF56601">
    <property type="entry name" value="beta-lactamase/transpeptidase-like"/>
    <property type="match status" value="1"/>
</dbReference>
<dbReference type="EMBL" id="CP036281">
    <property type="protein sequence ID" value="QDU79727.1"/>
    <property type="molecule type" value="Genomic_DNA"/>
</dbReference>
<dbReference type="InterPro" id="IPR050789">
    <property type="entry name" value="Diverse_Enzym_Activities"/>
</dbReference>
<evidence type="ECO:0000313" key="2">
    <source>
        <dbReference type="EMBL" id="QDU79727.1"/>
    </source>
</evidence>
<dbReference type="Gene3D" id="3.40.710.10">
    <property type="entry name" value="DD-peptidase/beta-lactamase superfamily"/>
    <property type="match status" value="1"/>
</dbReference>
<dbReference type="Pfam" id="PF00144">
    <property type="entry name" value="Beta-lactamase"/>
    <property type="match status" value="1"/>
</dbReference>
<dbReference type="PANTHER" id="PTHR43283:SF3">
    <property type="entry name" value="BETA-LACTAMASE FAMILY PROTEIN (AFU_ORTHOLOGUE AFUA_5G07500)"/>
    <property type="match status" value="1"/>
</dbReference>
<dbReference type="InterPro" id="IPR012338">
    <property type="entry name" value="Beta-lactam/transpept-like"/>
</dbReference>
<proteinExistence type="predicted"/>
<reference evidence="2 3" key="1">
    <citation type="submission" date="2019-02" db="EMBL/GenBank/DDBJ databases">
        <title>Deep-cultivation of Planctomycetes and their phenomic and genomic characterization uncovers novel biology.</title>
        <authorList>
            <person name="Wiegand S."/>
            <person name="Jogler M."/>
            <person name="Boedeker C."/>
            <person name="Pinto D."/>
            <person name="Vollmers J."/>
            <person name="Rivas-Marin E."/>
            <person name="Kohn T."/>
            <person name="Peeters S.H."/>
            <person name="Heuer A."/>
            <person name="Rast P."/>
            <person name="Oberbeckmann S."/>
            <person name="Bunk B."/>
            <person name="Jeske O."/>
            <person name="Meyerdierks A."/>
            <person name="Storesund J.E."/>
            <person name="Kallscheuer N."/>
            <person name="Luecker S."/>
            <person name="Lage O.M."/>
            <person name="Pohl T."/>
            <person name="Merkel B.J."/>
            <person name="Hornburger P."/>
            <person name="Mueller R.-W."/>
            <person name="Bruemmer F."/>
            <person name="Labrenz M."/>
            <person name="Spormann A.M."/>
            <person name="Op den Camp H."/>
            <person name="Overmann J."/>
            <person name="Amann R."/>
            <person name="Jetten M.S.M."/>
            <person name="Mascher T."/>
            <person name="Medema M.H."/>
            <person name="Devos D.P."/>
            <person name="Kaster A.-K."/>
            <person name="Ovreas L."/>
            <person name="Rohde M."/>
            <person name="Galperin M.Y."/>
            <person name="Jogler C."/>
        </authorList>
    </citation>
    <scope>NUCLEOTIDE SEQUENCE [LARGE SCALE GENOMIC DNA]</scope>
    <source>
        <strain evidence="2 3">Pla110</strain>
    </source>
</reference>
<sequence length="368" mass="40756">MTASSLPETVRIIEETTEQGLQRGFQLYVSQYGEIVADAGFGEARPGIPMTSDSITLWLSAGKPVTAVAILQLWESGRLGLDDPVQQHIPEFAGEERAEITIRHLLTHTVGIKQIAHGWPQVNWETIIERICDAPLLEEWPPGKRAAYQPSLTWFLLGEIIQRITGRNFSDYIGQQVFLPCGMEDSWNGMPQEVFDGYGDRISMMYQRERNELKTLDWHEGGRCTAPSPGSNCRGPARELGRFYEMLLHGGKGPDDINVLKSTTVELMTRRVRENLFDETLQFLVDFGLGVIINSNRYGADKVPYGFGPYAGDHAFGHGGSQSSIGFADPDNGLVIVAIANGMAGEPKHQRRARAINAAIYEDLGLHG</sequence>
<evidence type="ECO:0000259" key="1">
    <source>
        <dbReference type="Pfam" id="PF00144"/>
    </source>
</evidence>